<evidence type="ECO:0000259" key="4">
    <source>
        <dbReference type="PROSITE" id="PS50923"/>
    </source>
</evidence>
<evidence type="ECO:0000256" key="3">
    <source>
        <dbReference type="SAM" id="SignalP"/>
    </source>
</evidence>
<keyword evidence="6" id="KW-1185">Reference proteome</keyword>
<comment type="caution">
    <text evidence="5">The sequence shown here is derived from an EMBL/GenBank/DDBJ whole genome shotgun (WGS) entry which is preliminary data.</text>
</comment>
<evidence type="ECO:0000256" key="2">
    <source>
        <dbReference type="PROSITE-ProRule" id="PRU00302"/>
    </source>
</evidence>
<gene>
    <name evidence="5" type="ORF">CVLEPA_LOCUS31896</name>
</gene>
<dbReference type="PROSITE" id="PS50923">
    <property type="entry name" value="SUSHI"/>
    <property type="match status" value="1"/>
</dbReference>
<organism evidence="5 6">
    <name type="scientific">Clavelina lepadiformis</name>
    <name type="common">Light-bulb sea squirt</name>
    <name type="synonym">Ascidia lepadiformis</name>
    <dbReference type="NCBI Taxonomy" id="159417"/>
    <lineage>
        <taxon>Eukaryota</taxon>
        <taxon>Metazoa</taxon>
        <taxon>Chordata</taxon>
        <taxon>Tunicata</taxon>
        <taxon>Ascidiacea</taxon>
        <taxon>Aplousobranchia</taxon>
        <taxon>Clavelinidae</taxon>
        <taxon>Clavelina</taxon>
    </lineage>
</organism>
<feature type="signal peptide" evidence="3">
    <location>
        <begin position="1"/>
        <end position="18"/>
    </location>
</feature>
<protein>
    <recommendedName>
        <fullName evidence="4">Sushi domain-containing protein</fullName>
    </recommendedName>
</protein>
<name>A0ABP0H379_CLALP</name>
<dbReference type="InterPro" id="IPR035976">
    <property type="entry name" value="Sushi/SCR/CCP_sf"/>
</dbReference>
<accession>A0ABP0H379</accession>
<evidence type="ECO:0000313" key="6">
    <source>
        <dbReference type="Proteomes" id="UP001642483"/>
    </source>
</evidence>
<keyword evidence="2" id="KW-0768">Sushi</keyword>
<dbReference type="InterPro" id="IPR000436">
    <property type="entry name" value="Sushi_SCR_CCP_dom"/>
</dbReference>
<feature type="domain" description="Sushi" evidence="4">
    <location>
        <begin position="249"/>
        <end position="315"/>
    </location>
</feature>
<dbReference type="EMBL" id="CAWYQH010000174">
    <property type="protein sequence ID" value="CAK8698452.1"/>
    <property type="molecule type" value="Genomic_DNA"/>
</dbReference>
<reference evidence="5 6" key="1">
    <citation type="submission" date="2024-02" db="EMBL/GenBank/DDBJ databases">
        <authorList>
            <person name="Daric V."/>
            <person name="Darras S."/>
        </authorList>
    </citation>
    <scope>NUCLEOTIDE SEQUENCE [LARGE SCALE GENOMIC DNA]</scope>
</reference>
<proteinExistence type="predicted"/>
<evidence type="ECO:0000256" key="1">
    <source>
        <dbReference type="ARBA" id="ARBA00023157"/>
    </source>
</evidence>
<keyword evidence="1 2" id="KW-1015">Disulfide bond</keyword>
<dbReference type="Proteomes" id="UP001642483">
    <property type="component" value="Unassembled WGS sequence"/>
</dbReference>
<comment type="caution">
    <text evidence="2">Lacks conserved residue(s) required for the propagation of feature annotation.</text>
</comment>
<evidence type="ECO:0000313" key="5">
    <source>
        <dbReference type="EMBL" id="CAK8698452.1"/>
    </source>
</evidence>
<dbReference type="Gene3D" id="2.10.70.10">
    <property type="entry name" value="Complement Module, domain 1"/>
    <property type="match status" value="1"/>
</dbReference>
<keyword evidence="3" id="KW-0732">Signal</keyword>
<feature type="disulfide bond" evidence="2">
    <location>
        <begin position="251"/>
        <end position="294"/>
    </location>
</feature>
<sequence>MKLVLLLSFCFLEETALAMECPNEVDKKNCLARPCDIETCPAYPNAKCTNKYCGGCMAVFTDESGNQLSDYECCYGQNHVPCIGNPCEEAKCPGRPEAVCIPARCRCGYKFVDSEKNVLTSQQCSRINAPRECPSSKPPHLCFIRPCKIRRCPAVPTAECVDDYCDGCKAIFLDDKGNALPHDQCRKKVQIVNRMCPPQDLEHEPGNDCPSQCPSMCPDGKICCPRFRCGYTCVHPLIQDDPGPMLPVPICPPSVIRQPSVKVRCTKNYMLGSVCVSYCDPGARLIGEPSTIKCEGSGRMLKWNPPSLVHTKCERCRRSASCFMNPCATYVARCPNFPLATCVPDFCTGCNFYFKLNEVVLTSKQCYDPPTPQSG</sequence>
<dbReference type="SUPFAM" id="SSF57535">
    <property type="entry name" value="Complement control module/SCR domain"/>
    <property type="match status" value="1"/>
</dbReference>
<feature type="chain" id="PRO_5046298726" description="Sushi domain-containing protein" evidence="3">
    <location>
        <begin position="19"/>
        <end position="375"/>
    </location>
</feature>